<dbReference type="InterPro" id="IPR021508">
    <property type="entry name" value="Gp17-like"/>
</dbReference>
<evidence type="ECO:0000313" key="1">
    <source>
        <dbReference type="EMBL" id="SFR41598.1"/>
    </source>
</evidence>
<protein>
    <recommendedName>
        <fullName evidence="3">DUF3168 domain-containing protein</fullName>
    </recommendedName>
</protein>
<accession>A0A1I6GHE3</accession>
<evidence type="ECO:0000313" key="2">
    <source>
        <dbReference type="Proteomes" id="UP000199478"/>
    </source>
</evidence>
<name>A0A1I6GHE3_9RHOB</name>
<gene>
    <name evidence="1" type="ORF">SAMN04488005_1667</name>
</gene>
<keyword evidence="2" id="KW-1185">Reference proteome</keyword>
<sequence>MSYGVASALQTAVYAHLAADPDLTALVGAAIYDALPSGTLPALYVVLGAEDVRDASDKTGGGAVHEFTVTVVTESAGFSTAKTAAAAVSDALVDANLTLTRGALVSLNFYKAKAARVGTGDVRQINLIFRARVADDA</sequence>
<dbReference type="RefSeq" id="WP_090198802.1">
    <property type="nucleotide sequence ID" value="NZ_FOYP01000001.1"/>
</dbReference>
<dbReference type="EMBL" id="FOYP01000001">
    <property type="protein sequence ID" value="SFR41598.1"/>
    <property type="molecule type" value="Genomic_DNA"/>
</dbReference>
<proteinExistence type="predicted"/>
<dbReference type="OrthoDB" id="7644395at2"/>
<dbReference type="Gene3D" id="3.30.2000.30">
    <property type="match status" value="1"/>
</dbReference>
<dbReference type="Proteomes" id="UP000199478">
    <property type="component" value="Unassembled WGS sequence"/>
</dbReference>
<reference evidence="2" key="1">
    <citation type="submission" date="2016-10" db="EMBL/GenBank/DDBJ databases">
        <authorList>
            <person name="Varghese N."/>
            <person name="Submissions S."/>
        </authorList>
    </citation>
    <scope>NUCLEOTIDE SEQUENCE [LARGE SCALE GENOMIC DNA]</scope>
    <source>
        <strain evidence="2">DSM 26879</strain>
    </source>
</reference>
<dbReference type="AlphaFoldDB" id="A0A1I6GHE3"/>
<organism evidence="1 2">
    <name type="scientific">Yoonia tamlensis</name>
    <dbReference type="NCBI Taxonomy" id="390270"/>
    <lineage>
        <taxon>Bacteria</taxon>
        <taxon>Pseudomonadati</taxon>
        <taxon>Pseudomonadota</taxon>
        <taxon>Alphaproteobacteria</taxon>
        <taxon>Rhodobacterales</taxon>
        <taxon>Paracoccaceae</taxon>
        <taxon>Yoonia</taxon>
    </lineage>
</organism>
<dbReference type="InterPro" id="IPR053745">
    <property type="entry name" value="Viral_Tail_Comp_sf"/>
</dbReference>
<evidence type="ECO:0008006" key="3">
    <source>
        <dbReference type="Google" id="ProtNLM"/>
    </source>
</evidence>
<dbReference type="STRING" id="390270.SAMN04488005_1667"/>
<dbReference type="Pfam" id="PF11367">
    <property type="entry name" value="Tail_completion_gp17"/>
    <property type="match status" value="1"/>
</dbReference>